<dbReference type="EMBL" id="LT594588">
    <property type="protein sequence ID" value="SCQ16188.1"/>
    <property type="molecule type" value="Genomic_DNA"/>
</dbReference>
<keyword evidence="5" id="KW-1185">Reference proteome</keyword>
<dbReference type="GO" id="GO:0005739">
    <property type="term" value="C:mitochondrion"/>
    <property type="evidence" value="ECO:0007669"/>
    <property type="project" value="TreeGrafter"/>
</dbReference>
<dbReference type="NCBIfam" id="TIGR00714">
    <property type="entry name" value="hscB"/>
    <property type="match status" value="1"/>
</dbReference>
<dbReference type="SUPFAM" id="SSF46565">
    <property type="entry name" value="Chaperone J-domain"/>
    <property type="match status" value="1"/>
</dbReference>
<feature type="domain" description="J" evidence="3">
    <location>
        <begin position="95"/>
        <end position="166"/>
    </location>
</feature>
<evidence type="ECO:0000256" key="2">
    <source>
        <dbReference type="ARBA" id="ARBA00023186"/>
    </source>
</evidence>
<dbReference type="PROSITE" id="PS50076">
    <property type="entry name" value="DNAJ_2"/>
    <property type="match status" value="1"/>
</dbReference>
<dbReference type="GO" id="GO:0044571">
    <property type="term" value="P:[2Fe-2S] cluster assembly"/>
    <property type="evidence" value="ECO:0007669"/>
    <property type="project" value="InterPro"/>
</dbReference>
<dbReference type="Proteomes" id="UP000242942">
    <property type="component" value="Chromosome 7"/>
</dbReference>
<gene>
    <name evidence="4" type="primary">PocGH01_07027500</name>
    <name evidence="4" type="ORF">POCGH01_07027500</name>
</gene>
<dbReference type="InterPro" id="IPR001623">
    <property type="entry name" value="DnaJ_domain"/>
</dbReference>
<dbReference type="AlphaFoldDB" id="A0A1D3U7W0"/>
<dbReference type="SMART" id="SM00271">
    <property type="entry name" value="DnaJ"/>
    <property type="match status" value="1"/>
</dbReference>
<dbReference type="SUPFAM" id="SSF47144">
    <property type="entry name" value="HSC20 (HSCB), C-terminal oligomerisation domain"/>
    <property type="match status" value="1"/>
</dbReference>
<evidence type="ECO:0000256" key="1">
    <source>
        <dbReference type="ARBA" id="ARBA00010476"/>
    </source>
</evidence>
<dbReference type="OrthoDB" id="448954at2759"/>
<dbReference type="VEuPathDB" id="PlasmoDB:POWCR01_070022200"/>
<dbReference type="InterPro" id="IPR036869">
    <property type="entry name" value="J_dom_sf"/>
</dbReference>
<reference evidence="4 5" key="1">
    <citation type="submission" date="2016-06" db="EMBL/GenBank/DDBJ databases">
        <authorList>
            <consortium name="Pathogen Informatics"/>
        </authorList>
    </citation>
    <scope>NUCLEOTIDE SEQUENCE [LARGE SCALE GENOMIC DNA]</scope>
    <source>
        <strain evidence="4">PocGH01</strain>
    </source>
</reference>
<dbReference type="PANTHER" id="PTHR14021:SF15">
    <property type="entry name" value="IRON-SULFUR CLUSTER CO-CHAPERONE PROTEIN HSCB"/>
    <property type="match status" value="1"/>
</dbReference>
<dbReference type="InterPro" id="IPR009073">
    <property type="entry name" value="HscB_oligo_C"/>
</dbReference>
<protein>
    <submittedName>
        <fullName evidence="4">Chaperone, putative</fullName>
    </submittedName>
</protein>
<evidence type="ECO:0000313" key="4">
    <source>
        <dbReference type="EMBL" id="SCQ16188.1"/>
    </source>
</evidence>
<dbReference type="GO" id="GO:0051087">
    <property type="term" value="F:protein-folding chaperone binding"/>
    <property type="evidence" value="ECO:0007669"/>
    <property type="project" value="InterPro"/>
</dbReference>
<dbReference type="Pfam" id="PF07743">
    <property type="entry name" value="HSCB_C"/>
    <property type="match status" value="1"/>
</dbReference>
<comment type="similarity">
    <text evidence="1">Belongs to the HscB family.</text>
</comment>
<dbReference type="GO" id="GO:0051259">
    <property type="term" value="P:protein complex oligomerization"/>
    <property type="evidence" value="ECO:0007669"/>
    <property type="project" value="InterPro"/>
</dbReference>
<keyword evidence="2" id="KW-0143">Chaperone</keyword>
<dbReference type="Pfam" id="PF00226">
    <property type="entry name" value="DnaJ"/>
    <property type="match status" value="1"/>
</dbReference>
<dbReference type="Gene3D" id="1.10.287.110">
    <property type="entry name" value="DnaJ domain"/>
    <property type="match status" value="1"/>
</dbReference>
<organism evidence="4 5">
    <name type="scientific">Plasmodium ovale</name>
    <name type="common">malaria parasite P. ovale</name>
    <dbReference type="NCBI Taxonomy" id="36330"/>
    <lineage>
        <taxon>Eukaryota</taxon>
        <taxon>Sar</taxon>
        <taxon>Alveolata</taxon>
        <taxon>Apicomplexa</taxon>
        <taxon>Aconoidasida</taxon>
        <taxon>Haemosporida</taxon>
        <taxon>Plasmodiidae</taxon>
        <taxon>Plasmodium</taxon>
        <taxon>Plasmodium (Plasmodium)</taxon>
    </lineage>
</organism>
<dbReference type="VEuPathDB" id="PlasmoDB:PocGH01_07027500"/>
<dbReference type="InterPro" id="IPR036386">
    <property type="entry name" value="HscB_C_sf"/>
</dbReference>
<dbReference type="Gene3D" id="1.20.1280.20">
    <property type="entry name" value="HscB, C-terminal domain"/>
    <property type="match status" value="1"/>
</dbReference>
<sequence>MNRFKYVSLLWKHNTLMSLKAHKNLSSKLAKPFSTRENNESILNNKCNVANFNDTERNKQVKCHRCHSDISVDVVPFNCQSCTALITIDVFKIFNFFELFDIREVNYDIDKNYLRKKFNDIQKIYHPDRNSQNQEIEKINEVSSYLNHAYRVLSNDVDRAIYLMNILYDYKIAEEENLEDDQFLFEIVQINEEINNPDANIASLTKEYKEKYEDYVGKIKLYFKEKDFNSIVSSLKKLKFINKVLERLQNL</sequence>
<dbReference type="InterPro" id="IPR004640">
    <property type="entry name" value="HscB"/>
</dbReference>
<dbReference type="CDD" id="cd06257">
    <property type="entry name" value="DnaJ"/>
    <property type="match status" value="1"/>
</dbReference>
<dbReference type="GO" id="GO:0001671">
    <property type="term" value="F:ATPase activator activity"/>
    <property type="evidence" value="ECO:0007669"/>
    <property type="project" value="InterPro"/>
</dbReference>
<name>A0A1D3U7W0_PLAOA</name>
<proteinExistence type="inferred from homology"/>
<accession>A0A1D3U7W0</accession>
<dbReference type="PANTHER" id="PTHR14021">
    <property type="entry name" value="IRON-SULFUR CLUSTER CO-CHAPERONE PROTEIN HSCB"/>
    <property type="match status" value="1"/>
</dbReference>
<evidence type="ECO:0000259" key="3">
    <source>
        <dbReference type="PROSITE" id="PS50076"/>
    </source>
</evidence>
<evidence type="ECO:0000313" key="5">
    <source>
        <dbReference type="Proteomes" id="UP000242942"/>
    </source>
</evidence>